<evidence type="ECO:0000259" key="2">
    <source>
        <dbReference type="Pfam" id="PF17389"/>
    </source>
</evidence>
<dbReference type="InterPro" id="IPR008979">
    <property type="entry name" value="Galactose-bd-like_sf"/>
</dbReference>
<dbReference type="SUPFAM" id="SSF49785">
    <property type="entry name" value="Galactose-binding domain-like"/>
    <property type="match status" value="1"/>
</dbReference>
<name>A0ABZ0W9U5_9BACT</name>
<dbReference type="InterPro" id="IPR035398">
    <property type="entry name" value="Bac_rhamnosid_C"/>
</dbReference>
<dbReference type="Gene3D" id="1.50.10.10">
    <property type="match status" value="1"/>
</dbReference>
<dbReference type="InterPro" id="IPR035396">
    <property type="entry name" value="Bac_rhamnosid6H"/>
</dbReference>
<evidence type="ECO:0000313" key="5">
    <source>
        <dbReference type="Proteomes" id="UP001325680"/>
    </source>
</evidence>
<dbReference type="RefSeq" id="WP_245957568.1">
    <property type="nucleotide sequence ID" value="NZ_CP139960.1"/>
</dbReference>
<protein>
    <submittedName>
        <fullName evidence="4">Alpha-L-rhamnosidase C-terminal domain-containing protein</fullName>
    </submittedName>
</protein>
<sequence length="797" mass="90771">MQNPFKAITMMCKYILATTLILFFSSNNSYSSTPPERFEWNAKWIACSADEGLQYGAYYFRKKINLQAKPTSFIVNLSADNQYKLYVNDSLVSVGPARGNLNNWYYETVDLSPYLKAGDNQVAALVYNEAQYRPEAQITLRTAFILQGNSTKEDILNTNESWKCIRDDAFKPIPGFYFAASKGQLVDMNKTIAGWETTGLDDRRWPAAAVLFDGKLKGMSDGFAWSLTASIIPARERHHERIALLRSVEGMKTSSNFPSIKSDQVVPANTTAVLLLDQSYLTNAFLTLQFSGGKNAGISISYAESLFDDIDKFGMRKSNRNEIDGKDFSGRKDSIISNGNSGQIFTPFNFRTYRYIRLLIKTGDDPLVINDIYGLYTAYPFKQNARFVSNSDTLQQILDIGWRTCRLNAYDTYTDCPYYEQLQYIGDTRIQAMISYYYSGDDRLAKHALNLIDNSRLPEGITQSRYPTHGTQIISTFSLWYIGMLHDFWYYRNDPKFVQQKLMGVRAILHFFENYQNADGSLQHTPYWTFVDWANGADWFVGAPPKGKDGSSSIIDLQLLWAYQWAMEMEQQLGVSYYASFYRQKAEQLKATIKTKYWDATKMLFADTPDKTRFSQHANTLAILTGTANEKDYENISRQLLSNTALTQCTIYFKYYLHMALVKSGKGNGYLDWLDVWRDNIKMGLTTWAEISDLYTSRSDCHAWGSSPNIEFFRTVLGIDSDAPGFQKIKIVPHLGNLTNVSGEIPHPAGKIKASYQLKSKQWTIAVTIPPGIKGRFVWGGKSYPLTKETTHLRLIK</sequence>
<proteinExistence type="predicted"/>
<evidence type="ECO:0000259" key="3">
    <source>
        <dbReference type="Pfam" id="PF17390"/>
    </source>
</evidence>
<dbReference type="EMBL" id="CP139960">
    <property type="protein sequence ID" value="WQD39699.1"/>
    <property type="molecule type" value="Genomic_DNA"/>
</dbReference>
<dbReference type="Pfam" id="PF17390">
    <property type="entry name" value="Bac_rhamnosid_C"/>
    <property type="match status" value="1"/>
</dbReference>
<dbReference type="Gene3D" id="2.60.120.260">
    <property type="entry name" value="Galactose-binding domain-like"/>
    <property type="match status" value="1"/>
</dbReference>
<dbReference type="Gene3D" id="2.60.420.10">
    <property type="entry name" value="Maltose phosphorylase, domain 3"/>
    <property type="match status" value="1"/>
</dbReference>
<feature type="domain" description="Alpha-L-rhamnosidase C-terminal" evidence="3">
    <location>
        <begin position="718"/>
        <end position="776"/>
    </location>
</feature>
<keyword evidence="1" id="KW-0732">Signal</keyword>
<dbReference type="Pfam" id="PF17389">
    <property type="entry name" value="Bac_rhamnosid6H"/>
    <property type="match status" value="1"/>
</dbReference>
<reference evidence="4 5" key="1">
    <citation type="submission" date="2023-12" db="EMBL/GenBank/DDBJ databases">
        <title>Genome sequencing and assembly of bacterial species from a model synthetic community.</title>
        <authorList>
            <person name="Hogle S.L."/>
        </authorList>
    </citation>
    <scope>NUCLEOTIDE SEQUENCE [LARGE SCALE GENOMIC DNA]</scope>
    <source>
        <strain evidence="4 5">HAMBI_3031</strain>
    </source>
</reference>
<organism evidence="4 5">
    <name type="scientific">Niabella yanshanensis</name>
    <dbReference type="NCBI Taxonomy" id="577386"/>
    <lineage>
        <taxon>Bacteria</taxon>
        <taxon>Pseudomonadati</taxon>
        <taxon>Bacteroidota</taxon>
        <taxon>Chitinophagia</taxon>
        <taxon>Chitinophagales</taxon>
        <taxon>Chitinophagaceae</taxon>
        <taxon>Niabella</taxon>
    </lineage>
</organism>
<feature type="signal peptide" evidence="1">
    <location>
        <begin position="1"/>
        <end position="31"/>
    </location>
</feature>
<dbReference type="PANTHER" id="PTHR34987">
    <property type="entry name" value="C, PUTATIVE (AFU_ORTHOLOGUE AFUA_3G02880)-RELATED"/>
    <property type="match status" value="1"/>
</dbReference>
<dbReference type="InterPro" id="IPR012341">
    <property type="entry name" value="6hp_glycosidase-like_sf"/>
</dbReference>
<feature type="chain" id="PRO_5045388097" evidence="1">
    <location>
        <begin position="32"/>
        <end position="797"/>
    </location>
</feature>
<evidence type="ECO:0000256" key="1">
    <source>
        <dbReference type="SAM" id="SignalP"/>
    </source>
</evidence>
<evidence type="ECO:0000313" key="4">
    <source>
        <dbReference type="EMBL" id="WQD39699.1"/>
    </source>
</evidence>
<gene>
    <name evidence="4" type="ORF">U0035_06000</name>
</gene>
<dbReference type="PANTHER" id="PTHR34987:SF2">
    <property type="entry name" value="B, PUTATIVE (AFU_ORTHOLOGUE AFUA_7G05040)-RELATED"/>
    <property type="match status" value="1"/>
</dbReference>
<keyword evidence="5" id="KW-1185">Reference proteome</keyword>
<accession>A0ABZ0W9U5</accession>
<dbReference type="InterPro" id="IPR008928">
    <property type="entry name" value="6-hairpin_glycosidase_sf"/>
</dbReference>
<dbReference type="Proteomes" id="UP001325680">
    <property type="component" value="Chromosome"/>
</dbReference>
<feature type="domain" description="Alpha-L-rhamnosidase six-hairpin glycosidase" evidence="2">
    <location>
        <begin position="383"/>
        <end position="709"/>
    </location>
</feature>
<dbReference type="SUPFAM" id="SSF48208">
    <property type="entry name" value="Six-hairpin glycosidases"/>
    <property type="match status" value="1"/>
</dbReference>